<evidence type="ECO:0000256" key="1">
    <source>
        <dbReference type="SAM" id="SignalP"/>
    </source>
</evidence>
<dbReference type="Proteomes" id="UP000318437">
    <property type="component" value="Unassembled WGS sequence"/>
</dbReference>
<feature type="chain" id="PRO_5022904567" description="PEP-CTERM protein-sorting domain-containing protein" evidence="1">
    <location>
        <begin position="24"/>
        <end position="337"/>
    </location>
</feature>
<dbReference type="InterPro" id="IPR013424">
    <property type="entry name" value="Ice-binding_C"/>
</dbReference>
<evidence type="ECO:0008006" key="4">
    <source>
        <dbReference type="Google" id="ProtNLM"/>
    </source>
</evidence>
<name>A0A5C6CVJ0_9BACT</name>
<organism evidence="2 3">
    <name type="scientific">Bythopirellula polymerisocia</name>
    <dbReference type="NCBI Taxonomy" id="2528003"/>
    <lineage>
        <taxon>Bacteria</taxon>
        <taxon>Pseudomonadati</taxon>
        <taxon>Planctomycetota</taxon>
        <taxon>Planctomycetia</taxon>
        <taxon>Pirellulales</taxon>
        <taxon>Lacipirellulaceae</taxon>
        <taxon>Bythopirellula</taxon>
    </lineage>
</organism>
<protein>
    <recommendedName>
        <fullName evidence="4">PEP-CTERM protein-sorting domain-containing protein</fullName>
    </recommendedName>
</protein>
<keyword evidence="1" id="KW-0732">Signal</keyword>
<gene>
    <name evidence="2" type="ORF">Pla144_17580</name>
</gene>
<dbReference type="AlphaFoldDB" id="A0A5C6CVJ0"/>
<dbReference type="NCBIfam" id="TIGR02595">
    <property type="entry name" value="PEP_CTERM"/>
    <property type="match status" value="1"/>
</dbReference>
<proteinExistence type="predicted"/>
<dbReference type="RefSeq" id="WP_146449976.1">
    <property type="nucleotide sequence ID" value="NZ_SJPS01000002.1"/>
</dbReference>
<dbReference type="EMBL" id="SJPS01000002">
    <property type="protein sequence ID" value="TWU28468.1"/>
    <property type="molecule type" value="Genomic_DNA"/>
</dbReference>
<reference evidence="2 3" key="1">
    <citation type="submission" date="2019-02" db="EMBL/GenBank/DDBJ databases">
        <title>Deep-cultivation of Planctomycetes and their phenomic and genomic characterization uncovers novel biology.</title>
        <authorList>
            <person name="Wiegand S."/>
            <person name="Jogler M."/>
            <person name="Boedeker C."/>
            <person name="Pinto D."/>
            <person name="Vollmers J."/>
            <person name="Rivas-Marin E."/>
            <person name="Kohn T."/>
            <person name="Peeters S.H."/>
            <person name="Heuer A."/>
            <person name="Rast P."/>
            <person name="Oberbeckmann S."/>
            <person name="Bunk B."/>
            <person name="Jeske O."/>
            <person name="Meyerdierks A."/>
            <person name="Storesund J.E."/>
            <person name="Kallscheuer N."/>
            <person name="Luecker S."/>
            <person name="Lage O.M."/>
            <person name="Pohl T."/>
            <person name="Merkel B.J."/>
            <person name="Hornburger P."/>
            <person name="Mueller R.-W."/>
            <person name="Bruemmer F."/>
            <person name="Labrenz M."/>
            <person name="Spormann A.M."/>
            <person name="Op Den Camp H."/>
            <person name="Overmann J."/>
            <person name="Amann R."/>
            <person name="Jetten M.S.M."/>
            <person name="Mascher T."/>
            <person name="Medema M.H."/>
            <person name="Devos D.P."/>
            <person name="Kaster A.-K."/>
            <person name="Ovreas L."/>
            <person name="Rohde M."/>
            <person name="Galperin M.Y."/>
            <person name="Jogler C."/>
        </authorList>
    </citation>
    <scope>NUCLEOTIDE SEQUENCE [LARGE SCALE GENOMIC DNA]</scope>
    <source>
        <strain evidence="2 3">Pla144</strain>
    </source>
</reference>
<evidence type="ECO:0000313" key="2">
    <source>
        <dbReference type="EMBL" id="TWU28468.1"/>
    </source>
</evidence>
<comment type="caution">
    <text evidence="2">The sequence shown here is derived from an EMBL/GenBank/DDBJ whole genome shotgun (WGS) entry which is preliminary data.</text>
</comment>
<evidence type="ECO:0000313" key="3">
    <source>
        <dbReference type="Proteomes" id="UP000318437"/>
    </source>
</evidence>
<accession>A0A5C6CVJ0</accession>
<keyword evidence="3" id="KW-1185">Reference proteome</keyword>
<sequence precursor="true">MKTTSIFLTTFVCNTLLGMLSHAAPIASDSFATTAGGNDYVAFTSIFNQNPTVGASGFVGAWGISSTGSMVVVPGGLTHPLTPGDTFDGQLVSFTQDGTVGGGKARNLSREIDYTPVDGTYYMSLLLGKNAPSTRVDLLAGLGRAQHAETGIFSIDGTWIGFVDGGISFFSGPGASITQLLSAGQVPVDETFFALLQYDFTTSGPDTVTATIYNGSSVEVASQAFPGLNLDQTMGRFSVATQDFGPAASVDEWRFGMALSDVMVQPPIEGDFDLDGDVDGADFLAWQRDPTIGSLGDWQANYGTPTPLSESRAAIPEPATIVLLSLASSAALALRKL</sequence>
<dbReference type="OrthoDB" id="9819600at2"/>
<feature type="signal peptide" evidence="1">
    <location>
        <begin position="1"/>
        <end position="23"/>
    </location>
</feature>